<comment type="caution">
    <text evidence="7">The sequence shown here is derived from an EMBL/GenBank/DDBJ whole genome shotgun (WGS) entry which is preliminary data.</text>
</comment>
<dbReference type="RefSeq" id="WP_158082733.1">
    <property type="nucleotide sequence ID" value="NZ_LTAY01000070.1"/>
</dbReference>
<evidence type="ECO:0000256" key="2">
    <source>
        <dbReference type="ARBA" id="ARBA00022741"/>
    </source>
</evidence>
<dbReference type="Proteomes" id="UP000191448">
    <property type="component" value="Unassembled WGS sequence"/>
</dbReference>
<dbReference type="GO" id="GO:0005524">
    <property type="term" value="F:ATP binding"/>
    <property type="evidence" value="ECO:0007669"/>
    <property type="project" value="UniProtKB-UniRule"/>
</dbReference>
<dbReference type="InterPro" id="IPR000749">
    <property type="entry name" value="ATP-guanido_PTrfase"/>
</dbReference>
<comment type="similarity">
    <text evidence="5">Belongs to the ATP:guanido phosphotransferase family.</text>
</comment>
<dbReference type="PROSITE" id="PS51510">
    <property type="entry name" value="PHOSPHAGEN_KINASE_C"/>
    <property type="match status" value="1"/>
</dbReference>
<dbReference type="GO" id="GO:0046314">
    <property type="term" value="P:phosphocreatine biosynthetic process"/>
    <property type="evidence" value="ECO:0007669"/>
    <property type="project" value="InterPro"/>
</dbReference>
<keyword evidence="4 5" id="KW-0067">ATP-binding</keyword>
<accession>A0A1V4SSB4</accession>
<sequence length="334" mass="39206">MESLLNNKNLISSSVILFRNVKGINFPITMKAEEGKLFSEKIIEKILDIKDDMKVFRLWNDEIKFEKLKETRVLRNKTLKNKEMVAYLESEKNNFKIILNEEEHIRLQCTKSGYNIEEIYNYVKEFDVHLERKIDYLFDETMGYLTSNPNHIGTGLILEVMVHLPMLTLNDKISKLFSHKDKSMFELEGKYGEKGKAYGSIYIIRNTATTGISEKELIEELNELILYVLNEEKKEREKAFEKYKNEISDKIHRAYGVLKEAIILESIETLELLSYLRFGAEEEILDISIDEIEKAVLFSRNPFVKEALQGENNLEKLNLKRADIIRDILKQKVY</sequence>
<gene>
    <name evidence="7" type="ORF">CLTHE_25130</name>
</gene>
<proteinExistence type="inferred from homology"/>
<dbReference type="Gene3D" id="3.30.590.10">
    <property type="entry name" value="Glutamine synthetase/guanido kinase, catalytic domain"/>
    <property type="match status" value="1"/>
</dbReference>
<dbReference type="PANTHER" id="PTHR11547:SF38">
    <property type="entry name" value="ARGININE KINASE 1-RELATED"/>
    <property type="match status" value="1"/>
</dbReference>
<dbReference type="GO" id="GO:0005615">
    <property type="term" value="C:extracellular space"/>
    <property type="evidence" value="ECO:0007669"/>
    <property type="project" value="TreeGrafter"/>
</dbReference>
<evidence type="ECO:0000256" key="4">
    <source>
        <dbReference type="ARBA" id="ARBA00022840"/>
    </source>
</evidence>
<dbReference type="AlphaFoldDB" id="A0A1V4SSB4"/>
<reference evidence="7 8" key="1">
    <citation type="submission" date="2016-02" db="EMBL/GenBank/DDBJ databases">
        <title>Genome sequence of Clostridium thermobutyricum DSM 4928.</title>
        <authorList>
            <person name="Poehlein A."/>
            <person name="Daniel R."/>
        </authorList>
    </citation>
    <scope>NUCLEOTIDE SEQUENCE [LARGE SCALE GENOMIC DNA]</scope>
    <source>
        <strain evidence="7 8">DSM 4928</strain>
    </source>
</reference>
<feature type="binding site" evidence="5">
    <location>
        <begin position="12"/>
        <end position="16"/>
    </location>
    <ligand>
        <name>ATP</name>
        <dbReference type="ChEBI" id="CHEBI:30616"/>
    </ligand>
</feature>
<feature type="binding site" evidence="5">
    <location>
        <begin position="188"/>
        <end position="193"/>
    </location>
    <ligand>
        <name>ATP</name>
        <dbReference type="ChEBI" id="CHEBI:30616"/>
    </ligand>
</feature>
<evidence type="ECO:0000259" key="6">
    <source>
        <dbReference type="PROSITE" id="PS51510"/>
    </source>
</evidence>
<feature type="binding site" evidence="5">
    <location>
        <begin position="157"/>
        <end position="161"/>
    </location>
    <ligand>
        <name>ATP</name>
        <dbReference type="ChEBI" id="CHEBI:30616"/>
    </ligand>
</feature>
<keyword evidence="1 5" id="KW-0808">Transferase</keyword>
<evidence type="ECO:0000256" key="1">
    <source>
        <dbReference type="ARBA" id="ARBA00022679"/>
    </source>
</evidence>
<dbReference type="InterPro" id="IPR022414">
    <property type="entry name" value="ATP-guanido_PTrfase_cat"/>
</dbReference>
<evidence type="ECO:0000313" key="8">
    <source>
        <dbReference type="Proteomes" id="UP000191448"/>
    </source>
</evidence>
<evidence type="ECO:0000256" key="3">
    <source>
        <dbReference type="ARBA" id="ARBA00022777"/>
    </source>
</evidence>
<name>A0A1V4SSB4_9CLOT</name>
<protein>
    <submittedName>
        <fullName evidence="7">Putative ATP:guanido phosphotransferase</fullName>
        <ecNumber evidence="7">2.7.3.-</ecNumber>
    </submittedName>
</protein>
<comment type="caution">
    <text evidence="5">Lacks conserved residue(s) required for the propagation of feature annotation.</text>
</comment>
<dbReference type="GO" id="GO:0004111">
    <property type="term" value="F:creatine kinase activity"/>
    <property type="evidence" value="ECO:0007669"/>
    <property type="project" value="InterPro"/>
</dbReference>
<dbReference type="SUPFAM" id="SSF55931">
    <property type="entry name" value="Glutamine synthetase/guanido kinase"/>
    <property type="match status" value="1"/>
</dbReference>
<keyword evidence="3 5" id="KW-0418">Kinase</keyword>
<dbReference type="OrthoDB" id="9791353at2"/>
<evidence type="ECO:0000313" key="7">
    <source>
        <dbReference type="EMBL" id="OPX46693.1"/>
    </source>
</evidence>
<dbReference type="InterPro" id="IPR014746">
    <property type="entry name" value="Gln_synth/guanido_kin_cat_dom"/>
</dbReference>
<evidence type="ECO:0000256" key="5">
    <source>
        <dbReference type="PROSITE-ProRule" id="PRU00843"/>
    </source>
</evidence>
<feature type="binding site" evidence="5">
    <location>
        <position position="106"/>
    </location>
    <ligand>
        <name>ATP</name>
        <dbReference type="ChEBI" id="CHEBI:30616"/>
    </ligand>
</feature>
<dbReference type="EC" id="2.7.3.-" evidence="7"/>
<organism evidence="7 8">
    <name type="scientific">Clostridium thermobutyricum DSM 4928</name>
    <dbReference type="NCBI Taxonomy" id="1121339"/>
    <lineage>
        <taxon>Bacteria</taxon>
        <taxon>Bacillati</taxon>
        <taxon>Bacillota</taxon>
        <taxon>Clostridia</taxon>
        <taxon>Eubacteriales</taxon>
        <taxon>Clostridiaceae</taxon>
        <taxon>Clostridium</taxon>
    </lineage>
</organism>
<keyword evidence="2 5" id="KW-0547">Nucleotide-binding</keyword>
<dbReference type="Pfam" id="PF00217">
    <property type="entry name" value="ATP-gua_Ptrans"/>
    <property type="match status" value="1"/>
</dbReference>
<dbReference type="PANTHER" id="PTHR11547">
    <property type="entry name" value="ARGININE OR CREATINE KINASE"/>
    <property type="match status" value="1"/>
</dbReference>
<dbReference type="EMBL" id="LTAY01000070">
    <property type="protein sequence ID" value="OPX46693.1"/>
    <property type="molecule type" value="Genomic_DNA"/>
</dbReference>
<feature type="domain" description="Phosphagen kinase C-terminal" evidence="6">
    <location>
        <begin position="9"/>
        <end position="235"/>
    </location>
</feature>